<gene>
    <name evidence="3" type="ORF">CLF_100015</name>
</gene>
<evidence type="ECO:0000256" key="1">
    <source>
        <dbReference type="ARBA" id="ARBA00008887"/>
    </source>
</evidence>
<evidence type="ECO:0000313" key="4">
    <source>
        <dbReference type="Proteomes" id="UP000008909"/>
    </source>
</evidence>
<dbReference type="GO" id="GO:0005858">
    <property type="term" value="C:axonemal dynein complex"/>
    <property type="evidence" value="ECO:0007669"/>
    <property type="project" value="TreeGrafter"/>
</dbReference>
<sequence>MELSDVPSYTSDDNVTLHNKFGPLHERICHLVSERFRISQELAQECMLSENCMESVNLFLNSREDDNALAVYSVTGNMKKSYTEVAYGTPSDAYGADSSLFFMKSRSSETLSRENFNKYVSCFMLQKDENNLKSLHFLISTLYLPLLIQQKSYLGELLPQHKRDFIIEVKDYVHALNCSVACLAEKVTLATCREINLGSARDHSRCLELSQNLSTLGIVEECASRWMQQISLELREVNLVREELDTDGPHTEIHFWKCRMTRLNSLIDQLKRPDVANVSKILKLAQSKTLEAWSDLEKQIQVAYKEARENSKFLQSVKKHCDPLYRCQIPEMKLTVLNLIKVLRLICSYSTHYRTFTNMTILFTKITNQMVKGCVDYLTEKGTSSIWNQPVEVILTRLNDCIALNEAYHAAYHKISSESAE</sequence>
<dbReference type="Proteomes" id="UP000008909">
    <property type="component" value="Unassembled WGS sequence"/>
</dbReference>
<comment type="similarity">
    <text evidence="1">Belongs to the dynein heavy chain family.</text>
</comment>
<dbReference type="AlphaFoldDB" id="G7Y2H4"/>
<evidence type="ECO:0000259" key="2">
    <source>
        <dbReference type="Pfam" id="PF08385"/>
    </source>
</evidence>
<organism evidence="3 4">
    <name type="scientific">Clonorchis sinensis</name>
    <name type="common">Chinese liver fluke</name>
    <dbReference type="NCBI Taxonomy" id="79923"/>
    <lineage>
        <taxon>Eukaryota</taxon>
        <taxon>Metazoa</taxon>
        <taxon>Spiralia</taxon>
        <taxon>Lophotrochozoa</taxon>
        <taxon>Platyhelminthes</taxon>
        <taxon>Trematoda</taxon>
        <taxon>Digenea</taxon>
        <taxon>Opisthorchiida</taxon>
        <taxon>Opisthorchiata</taxon>
        <taxon>Opisthorchiidae</taxon>
        <taxon>Clonorchis</taxon>
    </lineage>
</organism>
<dbReference type="GO" id="GO:0007018">
    <property type="term" value="P:microtubule-based movement"/>
    <property type="evidence" value="ECO:0007669"/>
    <property type="project" value="InterPro"/>
</dbReference>
<name>G7Y2H4_CLOSI</name>
<dbReference type="GO" id="GO:0051959">
    <property type="term" value="F:dynein light intermediate chain binding"/>
    <property type="evidence" value="ECO:0007669"/>
    <property type="project" value="InterPro"/>
</dbReference>
<dbReference type="GO" id="GO:0045505">
    <property type="term" value="F:dynein intermediate chain binding"/>
    <property type="evidence" value="ECO:0007669"/>
    <property type="project" value="InterPro"/>
</dbReference>
<dbReference type="InterPro" id="IPR026983">
    <property type="entry name" value="DHC"/>
</dbReference>
<keyword evidence="4" id="KW-1185">Reference proteome</keyword>
<feature type="non-terminal residue" evidence="3">
    <location>
        <position position="421"/>
    </location>
</feature>
<dbReference type="EMBL" id="DF142828">
    <property type="protein sequence ID" value="GAA47152.1"/>
    <property type="molecule type" value="Genomic_DNA"/>
</dbReference>
<accession>G7Y2H4</accession>
<dbReference type="PANTHER" id="PTHR46532:SF4">
    <property type="entry name" value="AAA+ ATPASE DOMAIN-CONTAINING PROTEIN"/>
    <property type="match status" value="1"/>
</dbReference>
<dbReference type="Pfam" id="PF08385">
    <property type="entry name" value="DHC_N1"/>
    <property type="match status" value="1"/>
</dbReference>
<dbReference type="InterPro" id="IPR013594">
    <property type="entry name" value="Dynein_heavy_tail"/>
</dbReference>
<evidence type="ECO:0000313" key="3">
    <source>
        <dbReference type="EMBL" id="GAA47152.1"/>
    </source>
</evidence>
<dbReference type="PANTHER" id="PTHR46532">
    <property type="entry name" value="MALE FERTILITY FACTOR KL5"/>
    <property type="match status" value="1"/>
</dbReference>
<proteinExistence type="inferred from homology"/>
<reference evidence="3" key="1">
    <citation type="journal article" date="2011" name="Genome Biol.">
        <title>The draft genome of the carcinogenic human liver fluke Clonorchis sinensis.</title>
        <authorList>
            <person name="Wang X."/>
            <person name="Chen W."/>
            <person name="Huang Y."/>
            <person name="Sun J."/>
            <person name="Men J."/>
            <person name="Liu H."/>
            <person name="Luo F."/>
            <person name="Guo L."/>
            <person name="Lv X."/>
            <person name="Deng C."/>
            <person name="Zhou C."/>
            <person name="Fan Y."/>
            <person name="Li X."/>
            <person name="Huang L."/>
            <person name="Hu Y."/>
            <person name="Liang C."/>
            <person name="Hu X."/>
            <person name="Xu J."/>
            <person name="Yu X."/>
        </authorList>
    </citation>
    <scope>NUCLEOTIDE SEQUENCE [LARGE SCALE GENOMIC DNA]</scope>
    <source>
        <strain evidence="3">Henan</strain>
    </source>
</reference>
<feature type="domain" description="Dynein heavy chain tail" evidence="2">
    <location>
        <begin position="219"/>
        <end position="416"/>
    </location>
</feature>
<protein>
    <submittedName>
        <fullName evidence="3">Dynein heavy chain 5 axonemal</fullName>
    </submittedName>
</protein>
<reference key="2">
    <citation type="submission" date="2011-10" db="EMBL/GenBank/DDBJ databases">
        <title>The genome and transcriptome sequence of Clonorchis sinensis provide insights into the carcinogenic liver fluke.</title>
        <authorList>
            <person name="Wang X."/>
            <person name="Huang Y."/>
            <person name="Chen W."/>
            <person name="Liu H."/>
            <person name="Guo L."/>
            <person name="Chen Y."/>
            <person name="Luo F."/>
            <person name="Zhou W."/>
            <person name="Sun J."/>
            <person name="Mao Q."/>
            <person name="Liang P."/>
            <person name="Zhou C."/>
            <person name="Tian Y."/>
            <person name="Men J."/>
            <person name="Lv X."/>
            <person name="Huang L."/>
            <person name="Zhou J."/>
            <person name="Hu Y."/>
            <person name="Li R."/>
            <person name="Zhang F."/>
            <person name="Lei H."/>
            <person name="Li X."/>
            <person name="Hu X."/>
            <person name="Liang C."/>
            <person name="Xu J."/>
            <person name="Wu Z."/>
            <person name="Yu X."/>
        </authorList>
    </citation>
    <scope>NUCLEOTIDE SEQUENCE</scope>
    <source>
        <strain>Henan</strain>
    </source>
</reference>